<dbReference type="EMBL" id="OV725081">
    <property type="protein sequence ID" value="CAH1404021.1"/>
    <property type="molecule type" value="Genomic_DNA"/>
</dbReference>
<name>A0A9P0MUK4_NEZVI</name>
<feature type="compositionally biased region" description="Polar residues" evidence="1">
    <location>
        <begin position="73"/>
        <end position="83"/>
    </location>
</feature>
<evidence type="ECO:0000313" key="3">
    <source>
        <dbReference type="Proteomes" id="UP001152798"/>
    </source>
</evidence>
<keyword evidence="3" id="KW-1185">Reference proteome</keyword>
<organism evidence="2 3">
    <name type="scientific">Nezara viridula</name>
    <name type="common">Southern green stink bug</name>
    <name type="synonym">Cimex viridulus</name>
    <dbReference type="NCBI Taxonomy" id="85310"/>
    <lineage>
        <taxon>Eukaryota</taxon>
        <taxon>Metazoa</taxon>
        <taxon>Ecdysozoa</taxon>
        <taxon>Arthropoda</taxon>
        <taxon>Hexapoda</taxon>
        <taxon>Insecta</taxon>
        <taxon>Pterygota</taxon>
        <taxon>Neoptera</taxon>
        <taxon>Paraneoptera</taxon>
        <taxon>Hemiptera</taxon>
        <taxon>Heteroptera</taxon>
        <taxon>Panheteroptera</taxon>
        <taxon>Pentatomomorpha</taxon>
        <taxon>Pentatomoidea</taxon>
        <taxon>Pentatomidae</taxon>
        <taxon>Pentatominae</taxon>
        <taxon>Nezara</taxon>
    </lineage>
</organism>
<dbReference type="Proteomes" id="UP001152798">
    <property type="component" value="Chromosome 5"/>
</dbReference>
<sequence length="98" mass="11533">MDNGLRPYRPLRCDNQNRQRSGRMREICHQGQSQRMVKFRNTKHNAWPPRKGELVDEWSRKNSQRSGVPGVHENQQCKSQGMQDQHGVGTYTTSLKRR</sequence>
<gene>
    <name evidence="2" type="ORF">NEZAVI_LOCUS12507</name>
</gene>
<evidence type="ECO:0000313" key="2">
    <source>
        <dbReference type="EMBL" id="CAH1404021.1"/>
    </source>
</evidence>
<protein>
    <submittedName>
        <fullName evidence="2">Uncharacterized protein</fullName>
    </submittedName>
</protein>
<feature type="region of interest" description="Disordered" evidence="1">
    <location>
        <begin position="59"/>
        <end position="98"/>
    </location>
</feature>
<feature type="compositionally biased region" description="Basic and acidic residues" evidence="1">
    <location>
        <begin position="11"/>
        <end position="28"/>
    </location>
</feature>
<proteinExistence type="predicted"/>
<feature type="region of interest" description="Disordered" evidence="1">
    <location>
        <begin position="1"/>
        <end position="35"/>
    </location>
</feature>
<reference evidence="2" key="1">
    <citation type="submission" date="2022-01" db="EMBL/GenBank/DDBJ databases">
        <authorList>
            <person name="King R."/>
        </authorList>
    </citation>
    <scope>NUCLEOTIDE SEQUENCE</scope>
</reference>
<evidence type="ECO:0000256" key="1">
    <source>
        <dbReference type="SAM" id="MobiDB-lite"/>
    </source>
</evidence>
<accession>A0A9P0MUK4</accession>
<dbReference type="AlphaFoldDB" id="A0A9P0MUK4"/>